<organism evidence="1 2">
    <name type="scientific">Funneliformis geosporum</name>
    <dbReference type="NCBI Taxonomy" id="1117311"/>
    <lineage>
        <taxon>Eukaryota</taxon>
        <taxon>Fungi</taxon>
        <taxon>Fungi incertae sedis</taxon>
        <taxon>Mucoromycota</taxon>
        <taxon>Glomeromycotina</taxon>
        <taxon>Glomeromycetes</taxon>
        <taxon>Glomerales</taxon>
        <taxon>Glomeraceae</taxon>
        <taxon>Funneliformis</taxon>
    </lineage>
</organism>
<sequence length="43" mass="5043">DISSIQSHNFNTNWTHWESHYNPIATIDNDCYAGIMDIPNYDE</sequence>
<accession>A0A9W4TEQ2</accession>
<dbReference type="AlphaFoldDB" id="A0A9W4TEQ2"/>
<dbReference type="Proteomes" id="UP001153678">
    <property type="component" value="Unassembled WGS sequence"/>
</dbReference>
<evidence type="ECO:0000313" key="2">
    <source>
        <dbReference type="Proteomes" id="UP001153678"/>
    </source>
</evidence>
<protein>
    <submittedName>
        <fullName evidence="1">16199_t:CDS:1</fullName>
    </submittedName>
</protein>
<feature type="non-terminal residue" evidence="1">
    <location>
        <position position="1"/>
    </location>
</feature>
<feature type="non-terminal residue" evidence="1">
    <location>
        <position position="43"/>
    </location>
</feature>
<name>A0A9W4TEQ2_9GLOM</name>
<comment type="caution">
    <text evidence="1">The sequence shown here is derived from an EMBL/GenBank/DDBJ whole genome shotgun (WGS) entry which is preliminary data.</text>
</comment>
<gene>
    <name evidence="1" type="ORF">FWILDA_LOCUS19693</name>
</gene>
<keyword evidence="2" id="KW-1185">Reference proteome</keyword>
<reference evidence="1" key="1">
    <citation type="submission" date="2022-08" db="EMBL/GenBank/DDBJ databases">
        <authorList>
            <person name="Kallberg Y."/>
            <person name="Tangrot J."/>
            <person name="Rosling A."/>
        </authorList>
    </citation>
    <scope>NUCLEOTIDE SEQUENCE</scope>
    <source>
        <strain evidence="1">Wild A</strain>
    </source>
</reference>
<dbReference type="EMBL" id="CAMKVN010025127">
    <property type="protein sequence ID" value="CAI2200692.1"/>
    <property type="molecule type" value="Genomic_DNA"/>
</dbReference>
<proteinExistence type="predicted"/>
<evidence type="ECO:0000313" key="1">
    <source>
        <dbReference type="EMBL" id="CAI2200692.1"/>
    </source>
</evidence>